<feature type="chain" id="PRO_5016318904" evidence="1">
    <location>
        <begin position="19"/>
        <end position="281"/>
    </location>
</feature>
<dbReference type="AlphaFoldDB" id="A0A316DMV7"/>
<dbReference type="OrthoDB" id="1431695at2"/>
<evidence type="ECO:0000256" key="1">
    <source>
        <dbReference type="SAM" id="SignalP"/>
    </source>
</evidence>
<dbReference type="EMBL" id="QGGP01000003">
    <property type="protein sequence ID" value="PWK19255.1"/>
    <property type="molecule type" value="Genomic_DNA"/>
</dbReference>
<evidence type="ECO:0000313" key="3">
    <source>
        <dbReference type="Proteomes" id="UP000245430"/>
    </source>
</evidence>
<organism evidence="2 3">
    <name type="scientific">Xanthomarina spongicola</name>
    <dbReference type="NCBI Taxonomy" id="570520"/>
    <lineage>
        <taxon>Bacteria</taxon>
        <taxon>Pseudomonadati</taxon>
        <taxon>Bacteroidota</taxon>
        <taxon>Flavobacteriia</taxon>
        <taxon>Flavobacteriales</taxon>
        <taxon>Flavobacteriaceae</taxon>
        <taxon>Xanthomarina</taxon>
    </lineage>
</organism>
<dbReference type="RefSeq" id="WP_146192555.1">
    <property type="nucleotide sequence ID" value="NZ_QGGP01000003.1"/>
</dbReference>
<keyword evidence="1" id="KW-0732">Signal</keyword>
<dbReference type="PROSITE" id="PS51257">
    <property type="entry name" value="PROKAR_LIPOPROTEIN"/>
    <property type="match status" value="1"/>
</dbReference>
<proteinExistence type="predicted"/>
<gene>
    <name evidence="2" type="ORF">LX78_01736</name>
</gene>
<accession>A0A316DMV7</accession>
<reference evidence="2 3" key="1">
    <citation type="submission" date="2018-05" db="EMBL/GenBank/DDBJ databases">
        <title>Genomic Encyclopedia of Archaeal and Bacterial Type Strains, Phase II (KMG-II): from individual species to whole genera.</title>
        <authorList>
            <person name="Goeker M."/>
        </authorList>
    </citation>
    <scope>NUCLEOTIDE SEQUENCE [LARGE SCALE GENOMIC DNA]</scope>
    <source>
        <strain evidence="2 3">DSM 22637</strain>
    </source>
</reference>
<name>A0A316DMV7_9FLAO</name>
<feature type="signal peptide" evidence="1">
    <location>
        <begin position="1"/>
        <end position="18"/>
    </location>
</feature>
<keyword evidence="3" id="KW-1185">Reference proteome</keyword>
<protein>
    <submittedName>
        <fullName evidence="2">Uncharacterized protein</fullName>
    </submittedName>
</protein>
<sequence length="281" mass="30044">MKKLNYLLTMFFALTLFVGCDTDPDNNAPAADEGGLTVYVGDSSGKVLGTPLDANDLENTEIAFNDADVELDFASRLSLGNYANASSFEVVKTLNGGNEVIVGQGATLPIDIVYSTIDEYVSGLGVAASDLRIGDVFTFKVKLYQADGDLYYFAPNMGEFSVTVNCASNLVGMYQVTATRDDGASWNQGIEPIIEISPGYYKAKTTGGWAFGTIAPDQGYNFNDVCSTLTVPPQDLAQGYYSNDVTPGDPGAVLPNGDLVINYGISFSSGDRTYQNVYVKQ</sequence>
<comment type="caution">
    <text evidence="2">The sequence shown here is derived from an EMBL/GenBank/DDBJ whole genome shotgun (WGS) entry which is preliminary data.</text>
</comment>
<evidence type="ECO:0000313" key="2">
    <source>
        <dbReference type="EMBL" id="PWK19255.1"/>
    </source>
</evidence>
<dbReference type="Proteomes" id="UP000245430">
    <property type="component" value="Unassembled WGS sequence"/>
</dbReference>